<dbReference type="PANTHER" id="PTHR43861">
    <property type="entry name" value="TRANS-ACONITATE 2-METHYLTRANSFERASE-RELATED"/>
    <property type="match status" value="1"/>
</dbReference>
<evidence type="ECO:0000259" key="2">
    <source>
        <dbReference type="PROSITE" id="PS50987"/>
    </source>
</evidence>
<dbReference type="SUPFAM" id="SSF46785">
    <property type="entry name" value="Winged helix' DNA-binding domain"/>
    <property type="match status" value="1"/>
</dbReference>
<accession>A0A5C6U4F9</accession>
<dbReference type="InterPro" id="IPR013216">
    <property type="entry name" value="Methyltransf_11"/>
</dbReference>
<dbReference type="SUPFAM" id="SSF53335">
    <property type="entry name" value="S-adenosyl-L-methionine-dependent methyltransferases"/>
    <property type="match status" value="1"/>
</dbReference>
<dbReference type="CDD" id="cd02440">
    <property type="entry name" value="AdoMet_MTases"/>
    <property type="match status" value="1"/>
</dbReference>
<dbReference type="AlphaFoldDB" id="A0A5C6U4F9"/>
<keyword evidence="4" id="KW-1185">Reference proteome</keyword>
<dbReference type="InterPro" id="IPR001845">
    <property type="entry name" value="HTH_ArsR_DNA-bd_dom"/>
</dbReference>
<dbReference type="EMBL" id="VOPY01000004">
    <property type="protein sequence ID" value="TXC67767.1"/>
    <property type="molecule type" value="Genomic_DNA"/>
</dbReference>
<dbReference type="Pfam" id="PF12840">
    <property type="entry name" value="HTH_20"/>
    <property type="match status" value="1"/>
</dbReference>
<reference evidence="3 4" key="1">
    <citation type="submission" date="2019-08" db="EMBL/GenBank/DDBJ databases">
        <title>Sphingorhabdus soil sp. nov., isolated from arctic soil.</title>
        <authorList>
            <person name="Liu Y."/>
        </authorList>
    </citation>
    <scope>NUCLEOTIDE SEQUENCE [LARGE SCALE GENOMIC DNA]</scope>
    <source>
        <strain evidence="3 4">D-2Q-5-6</strain>
    </source>
</reference>
<dbReference type="GO" id="GO:0003700">
    <property type="term" value="F:DNA-binding transcription factor activity"/>
    <property type="evidence" value="ECO:0007669"/>
    <property type="project" value="InterPro"/>
</dbReference>
<dbReference type="Pfam" id="PF08241">
    <property type="entry name" value="Methyltransf_11"/>
    <property type="match status" value="1"/>
</dbReference>
<dbReference type="OrthoDB" id="9789575at2"/>
<proteinExistence type="predicted"/>
<dbReference type="PRINTS" id="PR00778">
    <property type="entry name" value="HTHARSR"/>
</dbReference>
<evidence type="ECO:0000313" key="4">
    <source>
        <dbReference type="Proteomes" id="UP000321129"/>
    </source>
</evidence>
<dbReference type="CDD" id="cd00090">
    <property type="entry name" value="HTH_ARSR"/>
    <property type="match status" value="1"/>
</dbReference>
<name>A0A5C6U4F9_9SPHN</name>
<dbReference type="InterPro" id="IPR011991">
    <property type="entry name" value="ArsR-like_HTH"/>
</dbReference>
<sequence>MTAVLDIFRALADPTRLRILALLGDVELAIGEVAQVIGQSQPRVSRHVRILIEADLVERRKEGGWVFLKMADSDAARAYRVFVAKVEQSPEEQAVIAADHAALGEVHEERNAAARRYFADHAKEWDAIRSLYAPDGEIEKAMAKLLGSRPLGRLLDIGTGTGRMVELFAHQADIAVAFDRSSEMLRIARAKLVPSAQPVEFVQGDFNALPFESGAFDTAILHQVLHYSRNPQRVIAEVARVLTPGGIALFADFAPHMREDLRTGSAHARLGFAHEQMRAWLDEEGMQIESQSEIGGGELTVCLWLARRGAADGAGKGDGEAWNSKAHQKRHAA</sequence>
<feature type="region of interest" description="Disordered" evidence="1">
    <location>
        <begin position="313"/>
        <end position="333"/>
    </location>
</feature>
<dbReference type="InterPro" id="IPR036390">
    <property type="entry name" value="WH_DNA-bd_sf"/>
</dbReference>
<evidence type="ECO:0000256" key="1">
    <source>
        <dbReference type="SAM" id="MobiDB-lite"/>
    </source>
</evidence>
<dbReference type="InterPro" id="IPR036388">
    <property type="entry name" value="WH-like_DNA-bd_sf"/>
</dbReference>
<dbReference type="PROSITE" id="PS50987">
    <property type="entry name" value="HTH_ARSR_2"/>
    <property type="match status" value="1"/>
</dbReference>
<organism evidence="3 4">
    <name type="scientific">Flavisphingopyxis soli</name>
    <dbReference type="NCBI Taxonomy" id="2601267"/>
    <lineage>
        <taxon>Bacteria</taxon>
        <taxon>Pseudomonadati</taxon>
        <taxon>Pseudomonadota</taxon>
        <taxon>Alphaproteobacteria</taxon>
        <taxon>Sphingomonadales</taxon>
        <taxon>Sphingopyxidaceae</taxon>
        <taxon>Flavisphingopyxis</taxon>
    </lineage>
</organism>
<dbReference type="SMART" id="SM00418">
    <property type="entry name" value="HTH_ARSR"/>
    <property type="match status" value="1"/>
</dbReference>
<gene>
    <name evidence="3" type="ORF">FSZ31_12390</name>
</gene>
<dbReference type="Gene3D" id="3.40.50.150">
    <property type="entry name" value="Vaccinia Virus protein VP39"/>
    <property type="match status" value="1"/>
</dbReference>
<feature type="domain" description="HTH arsR-type" evidence="2">
    <location>
        <begin position="1"/>
        <end position="90"/>
    </location>
</feature>
<dbReference type="Proteomes" id="UP000321129">
    <property type="component" value="Unassembled WGS sequence"/>
</dbReference>
<dbReference type="NCBIfam" id="NF033788">
    <property type="entry name" value="HTH_metalloreg"/>
    <property type="match status" value="1"/>
</dbReference>
<dbReference type="GO" id="GO:0008757">
    <property type="term" value="F:S-adenosylmethionine-dependent methyltransferase activity"/>
    <property type="evidence" value="ECO:0007669"/>
    <property type="project" value="InterPro"/>
</dbReference>
<dbReference type="RefSeq" id="WP_147123727.1">
    <property type="nucleotide sequence ID" value="NZ_VOPY01000004.1"/>
</dbReference>
<protein>
    <submittedName>
        <fullName evidence="3">Metalloregulator ArsR/SmtB family transcription factor</fullName>
    </submittedName>
</protein>
<dbReference type="InterPro" id="IPR029063">
    <property type="entry name" value="SAM-dependent_MTases_sf"/>
</dbReference>
<dbReference type="Gene3D" id="1.10.10.10">
    <property type="entry name" value="Winged helix-like DNA-binding domain superfamily/Winged helix DNA-binding domain"/>
    <property type="match status" value="1"/>
</dbReference>
<comment type="caution">
    <text evidence="3">The sequence shown here is derived from an EMBL/GenBank/DDBJ whole genome shotgun (WGS) entry which is preliminary data.</text>
</comment>
<evidence type="ECO:0000313" key="3">
    <source>
        <dbReference type="EMBL" id="TXC67767.1"/>
    </source>
</evidence>